<accession>A0ABW0I8X1</accession>
<reference evidence="2" key="1">
    <citation type="journal article" date="2019" name="Int. J. Syst. Evol. Microbiol.">
        <title>The Global Catalogue of Microorganisms (GCM) 10K type strain sequencing project: providing services to taxonomists for standard genome sequencing and annotation.</title>
        <authorList>
            <consortium name="The Broad Institute Genomics Platform"/>
            <consortium name="The Broad Institute Genome Sequencing Center for Infectious Disease"/>
            <person name="Wu L."/>
            <person name="Ma J."/>
        </authorList>
    </citation>
    <scope>NUCLEOTIDE SEQUENCE [LARGE SCALE GENOMIC DNA]</scope>
    <source>
        <strain evidence="2">CCUG 55250</strain>
    </source>
</reference>
<name>A0ABW0I8X1_9BACT</name>
<proteinExistence type="predicted"/>
<keyword evidence="2" id="KW-1185">Reference proteome</keyword>
<sequence>MTYLPKPNRYYIVQKEPVLLTEKHLRELSPEGLQPIKLTKPWLTAFGFEPDRSAYSWGLGNVRFVAGMNCWLCINTRRYVQYVHELQDLFEEQFQDTKLELKSHSFYVSGAA</sequence>
<dbReference type="EMBL" id="JBHSMA010000002">
    <property type="protein sequence ID" value="MFC5409309.1"/>
    <property type="molecule type" value="Genomic_DNA"/>
</dbReference>
<gene>
    <name evidence="1" type="ORF">ACFPMF_08335</name>
</gene>
<comment type="caution">
    <text evidence="1">The sequence shown here is derived from an EMBL/GenBank/DDBJ whole genome shotgun (WGS) entry which is preliminary data.</text>
</comment>
<protein>
    <submittedName>
        <fullName evidence="1">Uncharacterized protein</fullName>
    </submittedName>
</protein>
<evidence type="ECO:0000313" key="2">
    <source>
        <dbReference type="Proteomes" id="UP001596106"/>
    </source>
</evidence>
<evidence type="ECO:0000313" key="1">
    <source>
        <dbReference type="EMBL" id="MFC5409309.1"/>
    </source>
</evidence>
<dbReference type="RefSeq" id="WP_379843054.1">
    <property type="nucleotide sequence ID" value="NZ_JBHSMA010000002.1"/>
</dbReference>
<dbReference type="Proteomes" id="UP001596106">
    <property type="component" value="Unassembled WGS sequence"/>
</dbReference>
<organism evidence="1 2">
    <name type="scientific">Larkinella bovis</name>
    <dbReference type="NCBI Taxonomy" id="683041"/>
    <lineage>
        <taxon>Bacteria</taxon>
        <taxon>Pseudomonadati</taxon>
        <taxon>Bacteroidota</taxon>
        <taxon>Cytophagia</taxon>
        <taxon>Cytophagales</taxon>
        <taxon>Spirosomataceae</taxon>
        <taxon>Larkinella</taxon>
    </lineage>
</organism>